<comment type="caution">
    <text evidence="1">The sequence shown here is derived from an EMBL/GenBank/DDBJ whole genome shotgun (WGS) entry which is preliminary data.</text>
</comment>
<dbReference type="KEGG" id="xve:BJD12_08700"/>
<dbReference type="EMBL" id="AEQV01000058">
    <property type="protein sequence ID" value="EGD09694.1"/>
    <property type="molecule type" value="Genomic_DNA"/>
</dbReference>
<evidence type="ECO:0000313" key="1">
    <source>
        <dbReference type="EMBL" id="EGD09694.1"/>
    </source>
</evidence>
<accession>F0BCV5</accession>
<reference evidence="1 2" key="1">
    <citation type="journal article" date="2011" name="BMC Genomics">
        <title>Comparative genomics reveals diversity among xanthomonads infecting tomato and pepper.</title>
        <authorList>
            <person name="Potnis N."/>
            <person name="Krasileva K."/>
            <person name="Chow V."/>
            <person name="Almeida N.F."/>
            <person name="Patil P.B."/>
            <person name="Ryan R.P."/>
            <person name="Sharlach M."/>
            <person name="Behlau F."/>
            <person name="Dow J.M."/>
            <person name="Momol M.T."/>
            <person name="White F.F."/>
            <person name="Preston J.F."/>
            <person name="Vinatzer B.A."/>
            <person name="Koebnik R."/>
            <person name="Setubal J.C."/>
            <person name="Norman D.J."/>
            <person name="Staskawicz B.J."/>
            <person name="Jones J.B."/>
        </authorList>
    </citation>
    <scope>NUCLEOTIDE SEQUENCE [LARGE SCALE GENOMIC DNA]</scope>
    <source>
        <strain evidence="1 2">ATCC 35937</strain>
    </source>
</reference>
<proteinExistence type="predicted"/>
<organism evidence="1 2">
    <name type="scientific">Xanthomonas vesicatoria ATCC 35937</name>
    <dbReference type="NCBI Taxonomy" id="925775"/>
    <lineage>
        <taxon>Bacteria</taxon>
        <taxon>Pseudomonadati</taxon>
        <taxon>Pseudomonadota</taxon>
        <taxon>Gammaproteobacteria</taxon>
        <taxon>Lysobacterales</taxon>
        <taxon>Lysobacteraceae</taxon>
        <taxon>Xanthomonas</taxon>
    </lineage>
</organism>
<name>F0BCV5_9XANT</name>
<dbReference type="AlphaFoldDB" id="F0BCV5"/>
<gene>
    <name evidence="1" type="ORF">XVE_1934</name>
</gene>
<protein>
    <submittedName>
        <fullName evidence="1">Uncharacterized protein</fullName>
    </submittedName>
</protein>
<sequence length="62" mass="6251">MKRIGARAPLDARHAQDSVIANIALPDVAAVLHALNGTGHCAPHPPATPPADATVTRLAAGL</sequence>
<dbReference type="Proteomes" id="UP000003299">
    <property type="component" value="Unassembled WGS sequence"/>
</dbReference>
<evidence type="ECO:0000313" key="2">
    <source>
        <dbReference type="Proteomes" id="UP000003299"/>
    </source>
</evidence>